<comment type="function">
    <text evidence="4">Metallothioneins have a high content of cysteine residues that bind various heavy metals.</text>
</comment>
<evidence type="ECO:0000256" key="3">
    <source>
        <dbReference type="ARBA" id="ARBA00022851"/>
    </source>
</evidence>
<organism evidence="5 6">
    <name type="scientific">Zizania palustris</name>
    <name type="common">Northern wild rice</name>
    <dbReference type="NCBI Taxonomy" id="103762"/>
    <lineage>
        <taxon>Eukaryota</taxon>
        <taxon>Viridiplantae</taxon>
        <taxon>Streptophyta</taxon>
        <taxon>Embryophyta</taxon>
        <taxon>Tracheophyta</taxon>
        <taxon>Spermatophyta</taxon>
        <taxon>Magnoliopsida</taxon>
        <taxon>Liliopsida</taxon>
        <taxon>Poales</taxon>
        <taxon>Poaceae</taxon>
        <taxon>BOP clade</taxon>
        <taxon>Oryzoideae</taxon>
        <taxon>Oryzeae</taxon>
        <taxon>Zizaniinae</taxon>
        <taxon>Zizania</taxon>
    </lineage>
</organism>
<keyword evidence="3 4" id="KW-0480">Metal-thiolate cluster</keyword>
<dbReference type="InterPro" id="IPR000347">
    <property type="entry name" value="Metalthion_15p"/>
</dbReference>
<name>A0A8J6BL59_ZIZPA</name>
<evidence type="ECO:0000313" key="5">
    <source>
        <dbReference type="EMBL" id="KAG8084583.1"/>
    </source>
</evidence>
<dbReference type="GO" id="GO:0046872">
    <property type="term" value="F:metal ion binding"/>
    <property type="evidence" value="ECO:0007669"/>
    <property type="project" value="UniProtKB-UniRule"/>
</dbReference>
<accession>A0A8J6BL59</accession>
<dbReference type="AlphaFoldDB" id="A0A8J6BL59"/>
<reference evidence="5" key="2">
    <citation type="submission" date="2021-02" db="EMBL/GenBank/DDBJ databases">
        <authorList>
            <person name="Kimball J.A."/>
            <person name="Haas M.W."/>
            <person name="Macchietto M."/>
            <person name="Kono T."/>
            <person name="Duquette J."/>
            <person name="Shao M."/>
        </authorList>
    </citation>
    <scope>NUCLEOTIDE SEQUENCE</scope>
    <source>
        <tissue evidence="5">Fresh leaf tissue</tissue>
    </source>
</reference>
<evidence type="ECO:0000256" key="4">
    <source>
        <dbReference type="RuleBase" id="RU369052"/>
    </source>
</evidence>
<protein>
    <recommendedName>
        <fullName evidence="4">Metallothionein-like protein</fullName>
    </recommendedName>
</protein>
<keyword evidence="6" id="KW-1185">Reference proteome</keyword>
<dbReference type="Pfam" id="PF01439">
    <property type="entry name" value="Metallothio_2"/>
    <property type="match status" value="1"/>
</dbReference>
<evidence type="ECO:0000256" key="1">
    <source>
        <dbReference type="ARBA" id="ARBA00005802"/>
    </source>
</evidence>
<evidence type="ECO:0000313" key="6">
    <source>
        <dbReference type="Proteomes" id="UP000729402"/>
    </source>
</evidence>
<keyword evidence="2 4" id="KW-0479">Metal-binding</keyword>
<dbReference type="EMBL" id="JAAALK010000082">
    <property type="protein sequence ID" value="KAG8084583.1"/>
    <property type="molecule type" value="Genomic_DNA"/>
</dbReference>
<comment type="similarity">
    <text evidence="1 4">Belongs to the metallothionein superfamily. Type 15 family.</text>
</comment>
<comment type="caution">
    <text evidence="5">The sequence shown here is derived from an EMBL/GenBank/DDBJ whole genome shotgun (WGS) entry which is preliminary data.</text>
</comment>
<evidence type="ECO:0000256" key="2">
    <source>
        <dbReference type="ARBA" id="ARBA00022723"/>
    </source>
</evidence>
<proteinExistence type="inferred from homology"/>
<gene>
    <name evidence="5" type="ORF">GUJ93_ZPchr0010g10599</name>
</gene>
<dbReference type="Proteomes" id="UP000729402">
    <property type="component" value="Unassembled WGS sequence"/>
</dbReference>
<reference evidence="5" key="1">
    <citation type="journal article" date="2021" name="bioRxiv">
        <title>Whole Genome Assembly and Annotation of Northern Wild Rice, Zizania palustris L., Supports a Whole Genome Duplication in the Zizania Genus.</title>
        <authorList>
            <person name="Haas M."/>
            <person name="Kono T."/>
            <person name="Macchietto M."/>
            <person name="Millas R."/>
            <person name="McGilp L."/>
            <person name="Shao M."/>
            <person name="Duquette J."/>
            <person name="Hirsch C.N."/>
            <person name="Kimball J."/>
        </authorList>
    </citation>
    <scope>NUCLEOTIDE SEQUENCE</scope>
    <source>
        <tissue evidence="5">Fresh leaf tissue</tissue>
    </source>
</reference>
<sequence>MSCCSGNCGCGSGCGCGNGCGGCKMFPGVEATANFISVAAAHKGSAGGFEMAVESGENGGCGCSTCKCGTSCSGCACCSCT</sequence>